<dbReference type="PROSITE" id="PS50294">
    <property type="entry name" value="WD_REPEATS_REGION"/>
    <property type="match status" value="3"/>
</dbReference>
<dbReference type="InterPro" id="IPR011659">
    <property type="entry name" value="WD40"/>
</dbReference>
<dbReference type="Gene3D" id="3.40.50.300">
    <property type="entry name" value="P-loop containing nucleotide triphosphate hydrolases"/>
    <property type="match status" value="1"/>
</dbReference>
<feature type="repeat" description="WD" evidence="7">
    <location>
        <begin position="1109"/>
        <end position="1150"/>
    </location>
</feature>
<evidence type="ECO:0000256" key="3">
    <source>
        <dbReference type="ARBA" id="ARBA00022737"/>
    </source>
</evidence>
<evidence type="ECO:0000256" key="5">
    <source>
        <dbReference type="ARBA" id="ARBA00039789"/>
    </source>
</evidence>
<dbReference type="SUPFAM" id="SSF52540">
    <property type="entry name" value="P-loop containing nucleoside triphosphate hydrolases"/>
    <property type="match status" value="1"/>
</dbReference>
<gene>
    <name evidence="11" type="ORF">TWF694_005899</name>
</gene>
<dbReference type="InterPro" id="IPR020472">
    <property type="entry name" value="WD40_PAC1"/>
</dbReference>
<evidence type="ECO:0000259" key="9">
    <source>
        <dbReference type="Pfam" id="PF23381"/>
    </source>
</evidence>
<dbReference type="SMART" id="SM00320">
    <property type="entry name" value="WD40"/>
    <property type="match status" value="11"/>
</dbReference>
<feature type="repeat" description="WD" evidence="7">
    <location>
        <begin position="803"/>
        <end position="844"/>
    </location>
</feature>
<dbReference type="EMBL" id="JAVHJO010000018">
    <property type="protein sequence ID" value="KAK6524243.1"/>
    <property type="molecule type" value="Genomic_DNA"/>
</dbReference>
<feature type="repeat" description="WD" evidence="7">
    <location>
        <begin position="768"/>
        <end position="802"/>
    </location>
</feature>
<evidence type="ECO:0000256" key="8">
    <source>
        <dbReference type="SAM" id="Coils"/>
    </source>
</evidence>
<dbReference type="PRINTS" id="PR00320">
    <property type="entry name" value="GPROTEINBRPT"/>
</dbReference>
<dbReference type="InterPro" id="IPR019775">
    <property type="entry name" value="WD40_repeat_CS"/>
</dbReference>
<reference evidence="11 12" key="1">
    <citation type="submission" date="2019-10" db="EMBL/GenBank/DDBJ databases">
        <authorList>
            <person name="Palmer J.M."/>
        </authorList>
    </citation>
    <scope>NUCLEOTIDE SEQUENCE [LARGE SCALE GENOMIC DNA]</scope>
    <source>
        <strain evidence="11 12">TWF694</strain>
    </source>
</reference>
<dbReference type="InterPro" id="IPR001680">
    <property type="entry name" value="WD40_rpt"/>
</dbReference>
<comment type="similarity">
    <text evidence="4">Belongs to the WD repeat MDV1/CAF4 family.</text>
</comment>
<protein>
    <recommendedName>
        <fullName evidence="1">Intraflagellar transport protein 122 homolog</fullName>
    </recommendedName>
    <alternativeName>
        <fullName evidence="5">Mitochondrial division protein 1</fullName>
    </alternativeName>
</protein>
<dbReference type="InterPro" id="IPR015943">
    <property type="entry name" value="WD40/YVTN_repeat-like_dom_sf"/>
</dbReference>
<keyword evidence="8" id="KW-0175">Coiled coil</keyword>
<keyword evidence="3" id="KW-0677">Repeat</keyword>
<dbReference type="PROSITE" id="PS00678">
    <property type="entry name" value="WD_REPEATS_1"/>
    <property type="match status" value="3"/>
</dbReference>
<feature type="coiled-coil region" evidence="8">
    <location>
        <begin position="24"/>
        <end position="104"/>
    </location>
</feature>
<comment type="caution">
    <text evidence="11">The sequence shown here is derived from an EMBL/GenBank/DDBJ whole genome shotgun (WGS) entry which is preliminary data.</text>
</comment>
<evidence type="ECO:0000256" key="4">
    <source>
        <dbReference type="ARBA" id="ARBA00038415"/>
    </source>
</evidence>
<proteinExistence type="inferred from homology"/>
<dbReference type="Pfam" id="PF07676">
    <property type="entry name" value="PD40"/>
    <property type="match status" value="1"/>
</dbReference>
<dbReference type="InterPro" id="IPR056153">
    <property type="entry name" value="Beta-prop_IFT122_1st"/>
</dbReference>
<dbReference type="InterPro" id="IPR056884">
    <property type="entry name" value="NPHP3-like_N"/>
</dbReference>
<evidence type="ECO:0000259" key="10">
    <source>
        <dbReference type="Pfam" id="PF24883"/>
    </source>
</evidence>
<sequence>MDGLSATSSVIAVIQISVSIAKICAQYIKEVKNAKKDIEEVKKRAEALLKLFIHVQSLLDGPKREKLRTSKELDRALSDCKEELEELRNKLENQFANQATQQQKRRNKLLSKVGIATVDFKWPFSKSEVDGIVARLDKFQTLIDSALQIDQIHIILSIEQEANLERLPVSGGAIFNSFEDEQEPECLPETRVELLDVIKEWIVTAEPNLKSPKDRSKPIFWLCGMAGTGKSTVARTVARLLRDNAQLGASFFFKRGKAHRGDASRLISTIAMDLRRHIPQLGPKISDAVERDPSIHLKALSEQFDKLIFKPLSQIDSTAVPSPTVIVIDALDECDGEGVARNIIMLLERLQDVDLDLRIFVTSRPETPIKLGFKELADSTQNVALHDIQLDTIKHDISVFIRHKMVEIRNDRGFSETWPGDGTIETLTEIMVPLFISAATACRFIADPKFSAKRRLDAILKLKNVSFASKLAKTYLPIFEHLLEDTDEMEKEELAAEFQKIIGTLVLLESPLCLKSLSRFIDHPEDEIQRILDLLQSVINAPEDPNFPIQTFHLSFRDFLLDSSNKKQWFWLDKDLIHKQIVKYCIRRLSKSLKENICNLRYPGAMCSDLSDEVELNITPEVQYACQYWIPHLERCVNSISEEDKRQIYSFLKEHLLHWLEVMNLLGVGFQTIHLIVQLELVVQTSGGIIGNEFLKFLNDAKRFVQMNQHIASKAPLQLYSSALIFAPESSLVRNAFWHKVPKWITRPPKVQNHWSPLIQTLEAHKSIRSITFSPDGKYLVSGLDDATILLWDANSGVILQNFNGHTDSVFSVAFSIDGKRLASGSVDGTIKLWDTNSGSLLRTIIAADHVIPSVSFSPDGTTVASASSNSSVKLWDAISGDLLQTLSHEIDPRSRNAKFAANVRNNSVAFSPNGKKLASNLGRTLNLWELVPISLLHTDTQPDCISLIRFSPDSRILVGAVRRKIKIWDAESCVFLHDLYDTSGLDVYSPDFSPDGRYLAFSVGKTISILDIESKKVLQTFEERGALWQEVAFSPNEGRLALASSRKGAVRIWEPTALSEGGLSPGLENSKDELAWLTFSPNGQFLVTKVGQENIDIWDVASGALIQKAEQGGYVTKFEFSPDGTRLASVDSNGRVCLWNVENSWALVNVLKLKGYGIREDTAFSSNPWLLADCAPLGPWEAVYIWDLANGSLMREIAISESDGNSVRSIALSADGKLLATALSKRIRLWDVASGLPRGTTDYVCRGEISFSPDCQQLAFQSVDQGVHIWNITSGIILSLGFVSPGDSINAWAFPTDSELIAAGSKEKLFLWDRGSSAEIGSISFDCIERLDFSRVEDCVETEFGRVNLQDFGVASEDPHKSKPSIYFMNPWIKCNGFSFLWIPPDYRQSVMYGNTLAVSNLEGGMSFLEISDPFGQKDKVAP</sequence>
<evidence type="ECO:0000256" key="2">
    <source>
        <dbReference type="ARBA" id="ARBA00022574"/>
    </source>
</evidence>
<evidence type="ECO:0000313" key="11">
    <source>
        <dbReference type="EMBL" id="KAK6524243.1"/>
    </source>
</evidence>
<evidence type="ECO:0000313" key="12">
    <source>
        <dbReference type="Proteomes" id="UP001365542"/>
    </source>
</evidence>
<dbReference type="PROSITE" id="PS50082">
    <property type="entry name" value="WD_REPEATS_2"/>
    <property type="match status" value="5"/>
</dbReference>
<dbReference type="SUPFAM" id="SSF50998">
    <property type="entry name" value="Quinoprotein alcohol dehydrogenase-like"/>
    <property type="match status" value="1"/>
</dbReference>
<dbReference type="Proteomes" id="UP001365542">
    <property type="component" value="Unassembled WGS sequence"/>
</dbReference>
<dbReference type="Pfam" id="PF24883">
    <property type="entry name" value="NPHP3_N"/>
    <property type="match status" value="1"/>
</dbReference>
<dbReference type="PANTHER" id="PTHR22847">
    <property type="entry name" value="WD40 REPEAT PROTEIN"/>
    <property type="match status" value="1"/>
</dbReference>
<dbReference type="CDD" id="cd00200">
    <property type="entry name" value="WD40"/>
    <property type="match status" value="1"/>
</dbReference>
<dbReference type="Gene3D" id="2.130.10.10">
    <property type="entry name" value="YVTN repeat-like/Quinoprotein amine dehydrogenase"/>
    <property type="match status" value="4"/>
</dbReference>
<keyword evidence="2 7" id="KW-0853">WD repeat</keyword>
<dbReference type="InterPro" id="IPR011047">
    <property type="entry name" value="Quinoprotein_ADH-like_sf"/>
</dbReference>
<dbReference type="PANTHER" id="PTHR22847:SF637">
    <property type="entry name" value="WD REPEAT DOMAIN 5B"/>
    <property type="match status" value="1"/>
</dbReference>
<dbReference type="SUPFAM" id="SSF50978">
    <property type="entry name" value="WD40 repeat-like"/>
    <property type="match status" value="1"/>
</dbReference>
<evidence type="ECO:0000256" key="7">
    <source>
        <dbReference type="PROSITE-ProRule" id="PRU00221"/>
    </source>
</evidence>
<evidence type="ECO:0000256" key="6">
    <source>
        <dbReference type="ARBA" id="ARBA00043913"/>
    </source>
</evidence>
<feature type="repeat" description="WD" evidence="7">
    <location>
        <begin position="845"/>
        <end position="886"/>
    </location>
</feature>
<dbReference type="Pfam" id="PF00400">
    <property type="entry name" value="WD40"/>
    <property type="match status" value="2"/>
</dbReference>
<accession>A0AAV9WSC0</accession>
<organism evidence="11 12">
    <name type="scientific">Orbilia ellipsospora</name>
    <dbReference type="NCBI Taxonomy" id="2528407"/>
    <lineage>
        <taxon>Eukaryota</taxon>
        <taxon>Fungi</taxon>
        <taxon>Dikarya</taxon>
        <taxon>Ascomycota</taxon>
        <taxon>Pezizomycotina</taxon>
        <taxon>Orbiliomycetes</taxon>
        <taxon>Orbiliales</taxon>
        <taxon>Orbiliaceae</taxon>
        <taxon>Orbilia</taxon>
    </lineage>
</organism>
<comment type="function">
    <text evidence="6">Involved in mitochondrial fission. Acts as an adapter protein required to form mitochondrial fission complexes. Formation of these complexes is required to promote constriction and fission of the mitochondrial compartment at a late step in mitochondrial division.</text>
</comment>
<name>A0AAV9WSC0_9PEZI</name>
<dbReference type="InterPro" id="IPR036322">
    <property type="entry name" value="WD40_repeat_dom_sf"/>
</dbReference>
<evidence type="ECO:0000256" key="1">
    <source>
        <dbReference type="ARBA" id="ARBA00019442"/>
    </source>
</evidence>
<feature type="domain" description="IFT122 first beta-propeller" evidence="9">
    <location>
        <begin position="764"/>
        <end position="877"/>
    </location>
</feature>
<feature type="repeat" description="WD" evidence="7">
    <location>
        <begin position="1068"/>
        <end position="1109"/>
    </location>
</feature>
<dbReference type="Pfam" id="PF23381">
    <property type="entry name" value="Beta-prop_IFT122_1st"/>
    <property type="match status" value="1"/>
</dbReference>
<dbReference type="GO" id="GO:1990234">
    <property type="term" value="C:transferase complex"/>
    <property type="evidence" value="ECO:0007669"/>
    <property type="project" value="UniProtKB-ARBA"/>
</dbReference>
<dbReference type="InterPro" id="IPR027417">
    <property type="entry name" value="P-loop_NTPase"/>
</dbReference>
<feature type="domain" description="Nephrocystin 3-like N-terminal" evidence="10">
    <location>
        <begin position="200"/>
        <end position="364"/>
    </location>
</feature>
<keyword evidence="12" id="KW-1185">Reference proteome</keyword>